<dbReference type="PANTHER" id="PTHR13027:SF7">
    <property type="entry name" value="VACUOLAR FUSION PROTEIN MON1 HOMOLOG"/>
    <property type="match status" value="1"/>
</dbReference>
<feature type="domain" description="FUZ/MON1/HPS1 second Longin" evidence="2">
    <location>
        <begin position="257"/>
        <end position="348"/>
    </location>
</feature>
<reference evidence="3 4" key="1">
    <citation type="submission" date="2024-10" db="EMBL/GenBank/DDBJ databases">
        <title>Updated reference genomes for cyclostephanoid diatoms.</title>
        <authorList>
            <person name="Roberts W.R."/>
            <person name="Alverson A.J."/>
        </authorList>
    </citation>
    <scope>NUCLEOTIDE SEQUENCE [LARGE SCALE GENOMIC DNA]</scope>
    <source>
        <strain evidence="3 4">AJA228-03</strain>
    </source>
</reference>
<dbReference type="EMBL" id="JALLPB020000317">
    <property type="protein sequence ID" value="KAL3810583.1"/>
    <property type="molecule type" value="Genomic_DNA"/>
</dbReference>
<evidence type="ECO:0008006" key="5">
    <source>
        <dbReference type="Google" id="ProtNLM"/>
    </source>
</evidence>
<sequence length="692" mass="77053">MVMRIMDPRGGESSDINNSNRCCRRGPNVVIMSAAGKPIFVRYGRSSGDFGGEANEEEWATACGIVQGLRANVLSFGFDGLDKEGASSLGDILSIKAGKRLIVFKHTEALSLVAISDRSDGNHNEAWLSLLLEYAYSQVIFTLTSQVQSIFNNSPSYDLRSMMGPNVNDSIRNLLDRFDPAIHTDDDGCDVSVHKHDLRRKSFNDININHLGRNRDGTGCGSFLTAGVECIHPIPPEIREDASKMLINARGSNGNDLFAMLVVGTRLLTIVQPANPSLQLHTSDLHLILTFVGRQTGLLSNESWFPLCLPRFDSSGFLYAYTSCLDPMDTGLSIVLISPDNNIEQFESFRHTANYVRKELKLRSIKTKVLRVFDNSSNISTTSSVSNPVAGYSFGDRGRRHSRNDLSGISTKSEESKWKKSHFDDAAWTINDDDKDESYIEDDDDDGRGIAQRISSRRRPTFEKRLSSTCYMGNDFLEENSDEDEDFYHEVPLLTALKVALSAKQQEEMMDLYLKLASAVHFVFRCDIYVNSGQSASGGVPSMGSMLSQCFGPPLSFPFTDASSQNRVWDIYQRLSLRLRLGSSSVEVTMDALDTITNAQHYHHNVDSCGISRECPMQRLLESPPNVHSVTYLLEDNEWLFVGLNGKYFELYATLPATIPPKTGTAYCARLVRSLMGDERILFLSNPITWGS</sequence>
<dbReference type="InterPro" id="IPR043971">
    <property type="entry name" value="FUZ/MON1/HPS1_longin_2"/>
</dbReference>
<dbReference type="Pfam" id="PF19036">
    <property type="entry name" value="Fuz_longin_1"/>
    <property type="match status" value="1"/>
</dbReference>
<evidence type="ECO:0000313" key="4">
    <source>
        <dbReference type="Proteomes" id="UP001530377"/>
    </source>
</evidence>
<dbReference type="InterPro" id="IPR043972">
    <property type="entry name" value="FUZ/MON1/HPS1_longin_1"/>
</dbReference>
<dbReference type="InterPro" id="IPR004353">
    <property type="entry name" value="Mon1"/>
</dbReference>
<proteinExistence type="predicted"/>
<dbReference type="Proteomes" id="UP001530377">
    <property type="component" value="Unassembled WGS sequence"/>
</dbReference>
<dbReference type="AlphaFoldDB" id="A0ABD3RCR5"/>
<gene>
    <name evidence="3" type="ORF">ACHAXA_002447</name>
</gene>
<organism evidence="3 4">
    <name type="scientific">Cyclostephanos tholiformis</name>
    <dbReference type="NCBI Taxonomy" id="382380"/>
    <lineage>
        <taxon>Eukaryota</taxon>
        <taxon>Sar</taxon>
        <taxon>Stramenopiles</taxon>
        <taxon>Ochrophyta</taxon>
        <taxon>Bacillariophyta</taxon>
        <taxon>Coscinodiscophyceae</taxon>
        <taxon>Thalassiosirophycidae</taxon>
        <taxon>Stephanodiscales</taxon>
        <taxon>Stephanodiscaceae</taxon>
        <taxon>Cyclostephanos</taxon>
    </lineage>
</organism>
<evidence type="ECO:0000259" key="2">
    <source>
        <dbReference type="Pfam" id="PF19037"/>
    </source>
</evidence>
<accession>A0ABD3RCR5</accession>
<comment type="caution">
    <text evidence="3">The sequence shown here is derived from an EMBL/GenBank/DDBJ whole genome shotgun (WGS) entry which is preliminary data.</text>
</comment>
<name>A0ABD3RCR5_9STRA</name>
<evidence type="ECO:0000259" key="1">
    <source>
        <dbReference type="Pfam" id="PF19036"/>
    </source>
</evidence>
<dbReference type="PANTHER" id="PTHR13027">
    <property type="entry name" value="SAND PROTEIN-RELATED"/>
    <property type="match status" value="1"/>
</dbReference>
<keyword evidence="4" id="KW-1185">Reference proteome</keyword>
<evidence type="ECO:0000313" key="3">
    <source>
        <dbReference type="EMBL" id="KAL3810583.1"/>
    </source>
</evidence>
<dbReference type="Pfam" id="PF19037">
    <property type="entry name" value="Fuz_longin_2"/>
    <property type="match status" value="1"/>
</dbReference>
<protein>
    <recommendedName>
        <fullName evidence="5">Vacuolar fusion protein MON1 homolog</fullName>
    </recommendedName>
</protein>
<feature type="domain" description="FUZ/MON1/HPS1 first Longin" evidence="1">
    <location>
        <begin position="29"/>
        <end position="164"/>
    </location>
</feature>